<dbReference type="InterPro" id="IPR040911">
    <property type="entry name" value="Exostosin_GT47"/>
</dbReference>
<feature type="domain" description="Exostosin GT47" evidence="8">
    <location>
        <begin position="371"/>
        <end position="652"/>
    </location>
</feature>
<evidence type="ECO:0000256" key="5">
    <source>
        <dbReference type="ARBA" id="ARBA00023034"/>
    </source>
</evidence>
<dbReference type="InterPro" id="IPR004263">
    <property type="entry name" value="Exostosin"/>
</dbReference>
<keyword evidence="3" id="KW-0328">Glycosyltransferase</keyword>
<evidence type="ECO:0000256" key="6">
    <source>
        <dbReference type="SAM" id="MobiDB-lite"/>
    </source>
</evidence>
<name>A0A3S3MGU2_9MAGN</name>
<dbReference type="EMBL" id="QPKB01000001">
    <property type="protein sequence ID" value="RWR73482.1"/>
    <property type="molecule type" value="Genomic_DNA"/>
</dbReference>
<keyword evidence="9" id="KW-0808">Transferase</keyword>
<gene>
    <name evidence="9" type="ORF">CKAN_00176500</name>
</gene>
<dbReference type="PANTHER" id="PTHR11062">
    <property type="entry name" value="EXOSTOSIN HEPARAN SULFATE GLYCOSYLTRANSFERASE -RELATED"/>
    <property type="match status" value="1"/>
</dbReference>
<dbReference type="AlphaFoldDB" id="A0A3S3MGU2"/>
<dbReference type="STRING" id="337451.A0A3S3MGU2"/>
<evidence type="ECO:0000256" key="3">
    <source>
        <dbReference type="ARBA" id="ARBA00022676"/>
    </source>
</evidence>
<feature type="region of interest" description="Disordered" evidence="6">
    <location>
        <begin position="107"/>
        <end position="142"/>
    </location>
</feature>
<dbReference type="GO" id="GO:0000139">
    <property type="term" value="C:Golgi membrane"/>
    <property type="evidence" value="ECO:0007669"/>
    <property type="project" value="UniProtKB-SubCell"/>
</dbReference>
<dbReference type="GO" id="GO:0016757">
    <property type="term" value="F:glycosyltransferase activity"/>
    <property type="evidence" value="ECO:0007669"/>
    <property type="project" value="UniProtKB-KW"/>
</dbReference>
<dbReference type="Proteomes" id="UP000283530">
    <property type="component" value="Unassembled WGS sequence"/>
</dbReference>
<keyword evidence="10" id="KW-1185">Reference proteome</keyword>
<feature type="region of interest" description="Disordered" evidence="6">
    <location>
        <begin position="155"/>
        <end position="184"/>
    </location>
</feature>
<keyword evidence="7" id="KW-1133">Transmembrane helix</keyword>
<dbReference type="PANTHER" id="PTHR11062:SF210">
    <property type="entry name" value="EXOSTOSIN FAMILY PROTEIN"/>
    <property type="match status" value="1"/>
</dbReference>
<evidence type="ECO:0000259" key="8">
    <source>
        <dbReference type="Pfam" id="PF03016"/>
    </source>
</evidence>
<keyword evidence="4" id="KW-0735">Signal-anchor</keyword>
<evidence type="ECO:0000256" key="1">
    <source>
        <dbReference type="ARBA" id="ARBA00004323"/>
    </source>
</evidence>
<comment type="similarity">
    <text evidence="2">Belongs to the glycosyltransferase 47 family.</text>
</comment>
<feature type="transmembrane region" description="Helical" evidence="7">
    <location>
        <begin position="18"/>
        <end position="39"/>
    </location>
</feature>
<protein>
    <submittedName>
        <fullName evidence="9">Putative glycosyltransferase</fullName>
    </submittedName>
</protein>
<dbReference type="Pfam" id="PF03016">
    <property type="entry name" value="Exostosin_GT47"/>
    <property type="match status" value="1"/>
</dbReference>
<sequence>MEVSVYLQKLCQVETRRLVMLMGLGMLVSVVLVIQSLMLPSGNPLSSLFPAIKVPVLVTRSFSTEESSTKTAEVGEIQLLNDSMDLKHPSGSQASVKSAYTSGMEGAVDFDNDRDSDIDIDFENDRDPGDDLALDGDGDPEGKFLVEKVVDQENDIKSRKATDPDNVSAPIKSSSDETELLPEKTSRLSDDIALDNVRKPDISMEVEFSSLANDSDVATPRITSTPIVSDMNQIMLRNIGSNLTGPLTSVVPITLLDEETTEMISKGENLGLLQSGPGALNEISTTASVTLKKKKKQIMPPTSMPEMNHMLLRNRVSSRSMKPRWSSIRDQEILSMKTQIENAPIVRNDPELYAPVFRNVSLFKRSYELMERMLRVYIYREGGKPVFHTPILKGLYASEGWFMRLMEGNKHFRVKDPQKAHLFYMPFSSRFLEVALYVPGSHNRKNLAEHLKNYVDKIASKYPFWNRTGGTDHFLVACHDWAPYETRHHMERSIRALCNADLSEGFKLGKDVSLPETFVRSPQNPLRDVGGRPASKRSILAFFAGNMHGRLRPLLLKHWENKDPDMKIFGPMPHAVKKKMTYIQYMKSSKYCICPRGYEVNSPRVVEAIFYECVPVIISDNFVPPFFEVLDWEAFAVSVAEKDVPNLKDILLSIPKEKYLAMQLNVKNVQRHFLWHSNPVKYDSFHMILHSIWFNRVHTIKPR</sequence>
<evidence type="ECO:0000256" key="7">
    <source>
        <dbReference type="SAM" id="Phobius"/>
    </source>
</evidence>
<keyword evidence="7" id="KW-0472">Membrane</keyword>
<evidence type="ECO:0000313" key="9">
    <source>
        <dbReference type="EMBL" id="RWR73482.1"/>
    </source>
</evidence>
<organism evidence="9 10">
    <name type="scientific">Cinnamomum micranthum f. kanehirae</name>
    <dbReference type="NCBI Taxonomy" id="337451"/>
    <lineage>
        <taxon>Eukaryota</taxon>
        <taxon>Viridiplantae</taxon>
        <taxon>Streptophyta</taxon>
        <taxon>Embryophyta</taxon>
        <taxon>Tracheophyta</taxon>
        <taxon>Spermatophyta</taxon>
        <taxon>Magnoliopsida</taxon>
        <taxon>Magnoliidae</taxon>
        <taxon>Laurales</taxon>
        <taxon>Lauraceae</taxon>
        <taxon>Cinnamomum</taxon>
    </lineage>
</organism>
<comment type="subcellular location">
    <subcellularLocation>
        <location evidence="1">Golgi apparatus membrane</location>
        <topology evidence="1">Single-pass type II membrane protein</topology>
    </subcellularLocation>
</comment>
<keyword evidence="5" id="KW-0333">Golgi apparatus</keyword>
<reference evidence="9 10" key="1">
    <citation type="journal article" date="2019" name="Nat. Plants">
        <title>Stout camphor tree genome fills gaps in understanding of flowering plant genome evolution.</title>
        <authorList>
            <person name="Chaw S.M."/>
            <person name="Liu Y.C."/>
            <person name="Wu Y.W."/>
            <person name="Wang H.Y."/>
            <person name="Lin C.I."/>
            <person name="Wu C.S."/>
            <person name="Ke H.M."/>
            <person name="Chang L.Y."/>
            <person name="Hsu C.Y."/>
            <person name="Yang H.T."/>
            <person name="Sudianto E."/>
            <person name="Hsu M.H."/>
            <person name="Wu K.P."/>
            <person name="Wang L.N."/>
            <person name="Leebens-Mack J.H."/>
            <person name="Tsai I.J."/>
        </authorList>
    </citation>
    <scope>NUCLEOTIDE SEQUENCE [LARGE SCALE GENOMIC DNA]</scope>
    <source>
        <strain evidence="10">cv. Chaw 1501</strain>
        <tissue evidence="9">Young leaves</tissue>
    </source>
</reference>
<evidence type="ECO:0000256" key="2">
    <source>
        <dbReference type="ARBA" id="ARBA00010271"/>
    </source>
</evidence>
<dbReference type="OrthoDB" id="1924787at2759"/>
<accession>A0A3S3MGU2</accession>
<evidence type="ECO:0000313" key="10">
    <source>
        <dbReference type="Proteomes" id="UP000283530"/>
    </source>
</evidence>
<comment type="caution">
    <text evidence="9">The sequence shown here is derived from an EMBL/GenBank/DDBJ whole genome shotgun (WGS) entry which is preliminary data.</text>
</comment>
<proteinExistence type="inferred from homology"/>
<keyword evidence="7" id="KW-0812">Transmembrane</keyword>
<feature type="compositionally biased region" description="Basic and acidic residues" evidence="6">
    <location>
        <begin position="111"/>
        <end position="129"/>
    </location>
</feature>
<evidence type="ECO:0000256" key="4">
    <source>
        <dbReference type="ARBA" id="ARBA00022968"/>
    </source>
</evidence>
<feature type="compositionally biased region" description="Acidic residues" evidence="6">
    <location>
        <begin position="130"/>
        <end position="139"/>
    </location>
</feature>